<dbReference type="PANTHER" id="PTHR47349">
    <property type="entry name" value="CHROMOSOME 8, WHOLE GENOME SHOTGUN SEQUENCE"/>
    <property type="match status" value="1"/>
</dbReference>
<feature type="compositionally biased region" description="Polar residues" evidence="1">
    <location>
        <begin position="262"/>
        <end position="275"/>
    </location>
</feature>
<feature type="region of interest" description="Disordered" evidence="1">
    <location>
        <begin position="75"/>
        <end position="203"/>
    </location>
</feature>
<evidence type="ECO:0000259" key="2">
    <source>
        <dbReference type="Pfam" id="PF26147"/>
    </source>
</evidence>
<dbReference type="VEuPathDB" id="FungiDB:ACLA_015110"/>
<dbReference type="KEGG" id="act:ACLA_015110"/>
<feature type="compositionally biased region" description="Polar residues" evidence="1">
    <location>
        <begin position="166"/>
        <end position="196"/>
    </location>
</feature>
<reference evidence="3 4" key="1">
    <citation type="journal article" date="2008" name="PLoS Genet.">
        <title>Genomic islands in the pathogenic filamentous fungus Aspergillus fumigatus.</title>
        <authorList>
            <person name="Fedorova N.D."/>
            <person name="Khaldi N."/>
            <person name="Joardar V.S."/>
            <person name="Maiti R."/>
            <person name="Amedeo P."/>
            <person name="Anderson M.J."/>
            <person name="Crabtree J."/>
            <person name="Silva J.C."/>
            <person name="Badger J.H."/>
            <person name="Albarraq A."/>
            <person name="Angiuoli S."/>
            <person name="Bussey H."/>
            <person name="Bowyer P."/>
            <person name="Cotty P.J."/>
            <person name="Dyer P.S."/>
            <person name="Egan A."/>
            <person name="Galens K."/>
            <person name="Fraser-Liggett C.M."/>
            <person name="Haas B.J."/>
            <person name="Inman J.M."/>
            <person name="Kent R."/>
            <person name="Lemieux S."/>
            <person name="Malavazi I."/>
            <person name="Orvis J."/>
            <person name="Roemer T."/>
            <person name="Ronning C.M."/>
            <person name="Sundaram J.P."/>
            <person name="Sutton G."/>
            <person name="Turner G."/>
            <person name="Venter J.C."/>
            <person name="White O.R."/>
            <person name="Whitty B.R."/>
            <person name="Youngman P."/>
            <person name="Wolfe K.H."/>
            <person name="Goldman G.H."/>
            <person name="Wortman J.R."/>
            <person name="Jiang B."/>
            <person name="Denning D.W."/>
            <person name="Nierman W.C."/>
        </authorList>
    </citation>
    <scope>NUCLEOTIDE SEQUENCE [LARGE SCALE GENOMIC DNA]</scope>
    <source>
        <strain evidence="4">ATCC 1007 / CBS 513.65 / DSM 816 / NCTC 3887 / NRRL 1</strain>
    </source>
</reference>
<dbReference type="OMA" id="KLLLNWM"/>
<feature type="compositionally biased region" description="Basic residues" evidence="1">
    <location>
        <begin position="1"/>
        <end position="11"/>
    </location>
</feature>
<feature type="compositionally biased region" description="Polar residues" evidence="1">
    <location>
        <begin position="229"/>
        <end position="243"/>
    </location>
</feature>
<evidence type="ECO:0000313" key="4">
    <source>
        <dbReference type="Proteomes" id="UP000006701"/>
    </source>
</evidence>
<dbReference type="GeneID" id="4706848"/>
<gene>
    <name evidence="3" type="ORF">ACLA_015110</name>
</gene>
<evidence type="ECO:0000256" key="1">
    <source>
        <dbReference type="SAM" id="MobiDB-lite"/>
    </source>
</evidence>
<name>A1CBF5_ASPCL</name>
<dbReference type="InterPro" id="IPR058933">
    <property type="entry name" value="YMC020W-like_ab_hydrolase"/>
</dbReference>
<feature type="compositionally biased region" description="Basic and acidic residues" evidence="1">
    <location>
        <begin position="396"/>
        <end position="409"/>
    </location>
</feature>
<keyword evidence="4" id="KW-1185">Reference proteome</keyword>
<feature type="compositionally biased region" description="Polar residues" evidence="1">
    <location>
        <begin position="13"/>
        <end position="43"/>
    </location>
</feature>
<accession>A1CBF5</accession>
<feature type="compositionally biased region" description="Polar residues" evidence="1">
    <location>
        <begin position="338"/>
        <end position="351"/>
    </location>
</feature>
<feature type="compositionally biased region" description="Polar residues" evidence="1">
    <location>
        <begin position="418"/>
        <end position="435"/>
    </location>
</feature>
<feature type="region of interest" description="Disordered" evidence="1">
    <location>
        <begin position="1"/>
        <end position="53"/>
    </location>
</feature>
<dbReference type="RefSeq" id="XP_001274499.1">
    <property type="nucleotide sequence ID" value="XM_001274498.1"/>
</dbReference>
<feature type="domain" description="YMC020W-like alpha/beta hydrolase" evidence="2">
    <location>
        <begin position="461"/>
        <end position="812"/>
    </location>
</feature>
<dbReference type="eggNOG" id="ENOG502QR2T">
    <property type="taxonomic scope" value="Eukaryota"/>
</dbReference>
<sequence>MAPMGSRKRIKPSPSNTESQSTTSLSGETISSSAGNQRLNSQRQGGGNWYPALWPAVSKSSKAAPVTEVARESISAAKNVAPSIIKPSDPIFKPPKQHRHPSLQLTKREGVSTRSLPADATTTKINIASDGSTSSPTLDSQLDSAGSATNLSGKEETSDEIAVTAADQNKGQPQPTTETSAPDTVTEAGETSQTQAPPNPAAGWFSWFYTSTAVVDTLSGPDPAPTPEIESTQTEPITAAQTPKDSEDTSGDQVAETPNDPLPNTESAAPSQKRTWFQMWYGSSAPSQGSEPPKPESPDSNQHSESNESNEPPPAAEEPVHDAEPTVVASGPEHAECGSTNGQSNTAVKNARSSGWSFWFRDTSHSSVQEPSPDVQSVEVPPVQDISCKGLQNEPHAEAKVEQKAEPAKKGTVKIKTPKSSAAATDTIPSDSQTLPDALTSKPPEAAASKHLQRVLPNQVLPHFSDTFAIKETPSLLQTIGRFLHYQKGTDSKYVHRIRDPPRIKRALAIGVHGYFPAPLIRSVLGQPTGTSVRFATMAAAAIHKWTESHGYACEIEKIALEGEGRIAERVDLLWKLLLNWMEEIRKADFILIACHSQGVPVAIMLVAKLIAFGCLNASRVGICAMAGVNMGPFSDYRSRWISGSAGELFEFALPYSQVSKDYEAALRCALNFGVRISYVGSIDDQLVSLESSLFSPVIHPYIYRAVFVDGRVHAPSFLSHLVGFVLKLRNLGISDHGLIRELSSPLAGSLYSGEGHSRLYDDEAVYRLAIEFALETSSVNGASLDIRRSHPSQPANPYILPFAMRGLLEEEYVRRELYEETMQLLRQFDDWKPASKVLKDVKFRLEGIRSKL</sequence>
<feature type="region of interest" description="Disordered" evidence="1">
    <location>
        <begin position="396"/>
        <end position="447"/>
    </location>
</feature>
<dbReference type="OrthoDB" id="5598028at2759"/>
<organism evidence="3 4">
    <name type="scientific">Aspergillus clavatus (strain ATCC 1007 / CBS 513.65 / DSM 816 / NCTC 3887 / NRRL 1 / QM 1276 / 107)</name>
    <dbReference type="NCBI Taxonomy" id="344612"/>
    <lineage>
        <taxon>Eukaryota</taxon>
        <taxon>Fungi</taxon>
        <taxon>Dikarya</taxon>
        <taxon>Ascomycota</taxon>
        <taxon>Pezizomycotina</taxon>
        <taxon>Eurotiomycetes</taxon>
        <taxon>Eurotiomycetidae</taxon>
        <taxon>Eurotiales</taxon>
        <taxon>Aspergillaceae</taxon>
        <taxon>Aspergillus</taxon>
        <taxon>Aspergillus subgen. Fumigati</taxon>
    </lineage>
</organism>
<proteinExistence type="predicted"/>
<feature type="compositionally biased region" description="Polar residues" evidence="1">
    <location>
        <begin position="112"/>
        <end position="152"/>
    </location>
</feature>
<dbReference type="EMBL" id="DS027049">
    <property type="protein sequence ID" value="EAW13073.1"/>
    <property type="molecule type" value="Genomic_DNA"/>
</dbReference>
<dbReference type="InterPro" id="IPR058934">
    <property type="entry name" value="YMC020W-like"/>
</dbReference>
<dbReference type="Pfam" id="PF26147">
    <property type="entry name" value="AB_HYDROLASE_YMC0-YMC35"/>
    <property type="match status" value="1"/>
</dbReference>
<dbReference type="Proteomes" id="UP000006701">
    <property type="component" value="Unassembled WGS sequence"/>
</dbReference>
<evidence type="ECO:0000313" key="3">
    <source>
        <dbReference type="EMBL" id="EAW13073.1"/>
    </source>
</evidence>
<dbReference type="AlphaFoldDB" id="A1CBF5"/>
<feature type="region of interest" description="Disordered" evidence="1">
    <location>
        <begin position="215"/>
        <end position="351"/>
    </location>
</feature>
<dbReference type="HOGENOM" id="CLU_010834_0_1_1"/>
<dbReference type="PANTHER" id="PTHR47349:SF1">
    <property type="entry name" value="AER328WP"/>
    <property type="match status" value="1"/>
</dbReference>
<protein>
    <recommendedName>
        <fullName evidence="2">YMC020W-like alpha/beta hydrolase domain-containing protein</fullName>
    </recommendedName>
</protein>